<sequence>MKIFITGNPGVGKTTTLMYIINEVKKRGISVSGFYCPEVRENGKRIGFKIIDISTGKEKWLAKVGEGRIRVGKYAVQQVDDIANEIYSSLSNSKIIAIDEIGPMELSIPSIKRIIDYALKTDKPLIAVVHRNIKEEGKIYTLTLSNRNVLKEEILNEILNNIS</sequence>
<dbReference type="PANTHER" id="PTHR43146">
    <property type="entry name" value="CANCER-RELATED NUCLEOSIDE-TRIPHOSPHATASE"/>
    <property type="match status" value="1"/>
</dbReference>
<dbReference type="Proteomes" id="UP000248044">
    <property type="component" value="Chromosome"/>
</dbReference>
<evidence type="ECO:0000313" key="5">
    <source>
        <dbReference type="EMBL" id="AWR96064.1"/>
    </source>
</evidence>
<keyword evidence="6" id="KW-1185">Reference proteome</keyword>
<feature type="binding site" evidence="4">
    <location>
        <begin position="95"/>
        <end position="102"/>
    </location>
    <ligand>
        <name>ATP</name>
        <dbReference type="ChEBI" id="CHEBI:30616"/>
    </ligand>
</feature>
<dbReference type="CDD" id="cd19482">
    <property type="entry name" value="RecA-like_Thep1"/>
    <property type="match status" value="1"/>
</dbReference>
<accession>A0A2U9IJF8</accession>
<protein>
    <recommendedName>
        <fullName evidence="4">Nucleoside-triphosphatase DFR85_14600</fullName>
        <shortName evidence="4">NTPase</shortName>
        <ecNumber evidence="4">3.6.1.15</ecNumber>
    </recommendedName>
    <alternativeName>
        <fullName evidence="4">Nucleoside triphosphate phosphohydrolase</fullName>
    </alternativeName>
</protein>
<reference evidence="5 6" key="1">
    <citation type="submission" date="2018-05" db="EMBL/GenBank/DDBJ databases">
        <title>Complete Genome Sequences of Extremely Thermoacidophilic, Metal-Mobilizing Type-Strain Members of the Archaeal Family Sulfolobaceae: Acidianus brierleyi DSM-1651T, Acidianus sulfidivorans DSM-18786T, Metallosphaera hakonensis DSM-7519T, and Metallosphaera prunae DSM-10039T.</title>
        <authorList>
            <person name="Counts J.A."/>
            <person name="Kelly R.M."/>
        </authorList>
    </citation>
    <scope>NUCLEOTIDE SEQUENCE [LARGE SCALE GENOMIC DNA]</scope>
    <source>
        <strain evidence="5 6">DSM 1651</strain>
    </source>
</reference>
<dbReference type="SUPFAM" id="SSF52540">
    <property type="entry name" value="P-loop containing nucleoside triphosphate hydrolases"/>
    <property type="match status" value="1"/>
</dbReference>
<dbReference type="OrthoDB" id="52698at2157"/>
<evidence type="ECO:0000256" key="4">
    <source>
        <dbReference type="HAMAP-Rule" id="MF_00796"/>
    </source>
</evidence>
<dbReference type="InterPro" id="IPR027417">
    <property type="entry name" value="P-loop_NTPase"/>
</dbReference>
<keyword evidence="2 4" id="KW-0378">Hydrolase</keyword>
<dbReference type="InterPro" id="IPR004948">
    <property type="entry name" value="Nuc-triphosphatase_THEP1"/>
</dbReference>
<dbReference type="AlphaFoldDB" id="A0A2U9IJF8"/>
<dbReference type="RefSeq" id="WP_110271942.1">
    <property type="nucleotide sequence ID" value="NZ_CP029289.2"/>
</dbReference>
<evidence type="ECO:0000313" key="6">
    <source>
        <dbReference type="Proteomes" id="UP000248044"/>
    </source>
</evidence>
<comment type="similarity">
    <text evidence="4">Belongs to the THEP1 NTPase family.</text>
</comment>
<gene>
    <name evidence="5" type="ORF">DFR85_14600</name>
</gene>
<dbReference type="HAMAP" id="MF_00796">
    <property type="entry name" value="NTPase_1"/>
    <property type="match status" value="1"/>
</dbReference>
<keyword evidence="1 4" id="KW-0547">Nucleotide-binding</keyword>
<dbReference type="Pfam" id="PF03266">
    <property type="entry name" value="NTPase_1"/>
    <property type="match status" value="1"/>
</dbReference>
<evidence type="ECO:0000256" key="3">
    <source>
        <dbReference type="ARBA" id="ARBA00022840"/>
    </source>
</evidence>
<dbReference type="EC" id="3.6.1.15" evidence="4"/>
<dbReference type="Gene3D" id="3.40.50.300">
    <property type="entry name" value="P-loop containing nucleotide triphosphate hydrolases"/>
    <property type="match status" value="1"/>
</dbReference>
<evidence type="ECO:0000256" key="2">
    <source>
        <dbReference type="ARBA" id="ARBA00022801"/>
    </source>
</evidence>
<organism evidence="5 6">
    <name type="scientific">Acidianus brierleyi</name>
    <dbReference type="NCBI Taxonomy" id="41673"/>
    <lineage>
        <taxon>Archaea</taxon>
        <taxon>Thermoproteota</taxon>
        <taxon>Thermoprotei</taxon>
        <taxon>Sulfolobales</taxon>
        <taxon>Sulfolobaceae</taxon>
        <taxon>Acidianus</taxon>
    </lineage>
</organism>
<proteinExistence type="inferred from homology"/>
<comment type="catalytic activity">
    <reaction evidence="4">
        <text>a ribonucleoside 5'-triphosphate + H2O = a ribonucleoside 5'-diphosphate + phosphate + H(+)</text>
        <dbReference type="Rhea" id="RHEA:23680"/>
        <dbReference type="ChEBI" id="CHEBI:15377"/>
        <dbReference type="ChEBI" id="CHEBI:15378"/>
        <dbReference type="ChEBI" id="CHEBI:43474"/>
        <dbReference type="ChEBI" id="CHEBI:57930"/>
        <dbReference type="ChEBI" id="CHEBI:61557"/>
        <dbReference type="EC" id="3.6.1.15"/>
    </reaction>
</comment>
<dbReference type="GO" id="GO:0017111">
    <property type="term" value="F:ribonucleoside triphosphate phosphatase activity"/>
    <property type="evidence" value="ECO:0007669"/>
    <property type="project" value="UniProtKB-UniRule"/>
</dbReference>
<dbReference type="EMBL" id="CP029289">
    <property type="protein sequence ID" value="AWR96064.1"/>
    <property type="molecule type" value="Genomic_DNA"/>
</dbReference>
<evidence type="ECO:0000256" key="1">
    <source>
        <dbReference type="ARBA" id="ARBA00022741"/>
    </source>
</evidence>
<keyword evidence="3 4" id="KW-0067">ATP-binding</keyword>
<comment type="function">
    <text evidence="4">Has nucleotide phosphatase activity towards ATP, GTP, CTP, TTP and UTP. May hydrolyze nucleoside diphosphates with lower efficiency.</text>
</comment>
<dbReference type="NCBIfam" id="NF010248">
    <property type="entry name" value="PRK13695.1"/>
    <property type="match status" value="1"/>
</dbReference>
<feature type="binding site" evidence="4">
    <location>
        <begin position="7"/>
        <end position="14"/>
    </location>
    <ligand>
        <name>ATP</name>
        <dbReference type="ChEBI" id="CHEBI:30616"/>
    </ligand>
</feature>
<name>A0A2U9IJF8_9CREN</name>
<dbReference type="GeneID" id="36833410"/>
<dbReference type="KEGG" id="abri:DFR85_14600"/>
<dbReference type="PANTHER" id="PTHR43146:SF1">
    <property type="entry name" value="CANCER-RELATED NUCLEOSIDE-TRIPHOSPHATASE"/>
    <property type="match status" value="1"/>
</dbReference>
<dbReference type="GO" id="GO:0005524">
    <property type="term" value="F:ATP binding"/>
    <property type="evidence" value="ECO:0007669"/>
    <property type="project" value="UniProtKB-UniRule"/>
</dbReference>